<dbReference type="PROSITE" id="PS01124">
    <property type="entry name" value="HTH_ARAC_FAMILY_2"/>
    <property type="match status" value="1"/>
</dbReference>
<keyword evidence="6" id="KW-1185">Reference proteome</keyword>
<dbReference type="PANTHER" id="PTHR43280">
    <property type="entry name" value="ARAC-FAMILY TRANSCRIPTIONAL REGULATOR"/>
    <property type="match status" value="1"/>
</dbReference>
<evidence type="ECO:0000259" key="4">
    <source>
        <dbReference type="PROSITE" id="PS01124"/>
    </source>
</evidence>
<accession>A0A939DE64</accession>
<protein>
    <submittedName>
        <fullName evidence="5">Helix-turn-helix domain-containing protein</fullName>
    </submittedName>
</protein>
<evidence type="ECO:0000256" key="2">
    <source>
        <dbReference type="ARBA" id="ARBA00023125"/>
    </source>
</evidence>
<sequence length="304" mass="35063">MNQNSAIVPFYGLYGDAFVDNDPGFVHIEDIATRSSGLDWKIKPHRHARLFQVLCIFDSELDIVLQDSTHALRGSWIVTLPMGAIHGFSFQPGSRGFVLSIMDTVLSDELGQGPARSGRNLFRFPQLIEFDSEAPTSRSFLNSIERIRAEFRHQYTERHLALAMLSRLALLDLDRQLQQHHFGSISGRHDMEVLGRFRALLEQHYSDHWPVSQYAERLHMSTSTLGRLCRRILNRSPKRLIDERLVNEARRRLMYTRQPLAEISYTLGFKDYAYFSRFFKHHEGITAGIYRKRSEATTPPDGSI</sequence>
<keyword evidence="3" id="KW-0804">Transcription</keyword>
<dbReference type="InterPro" id="IPR009057">
    <property type="entry name" value="Homeodomain-like_sf"/>
</dbReference>
<evidence type="ECO:0000256" key="3">
    <source>
        <dbReference type="ARBA" id="ARBA00023163"/>
    </source>
</evidence>
<gene>
    <name evidence="5" type="ORF">JYP50_07650</name>
</gene>
<feature type="domain" description="HTH araC/xylS-type" evidence="4">
    <location>
        <begin position="195"/>
        <end position="293"/>
    </location>
</feature>
<evidence type="ECO:0000256" key="1">
    <source>
        <dbReference type="ARBA" id="ARBA00023015"/>
    </source>
</evidence>
<dbReference type="Gene3D" id="1.10.10.60">
    <property type="entry name" value="Homeodomain-like"/>
    <property type="match status" value="1"/>
</dbReference>
<evidence type="ECO:0000313" key="6">
    <source>
        <dbReference type="Proteomes" id="UP000664303"/>
    </source>
</evidence>
<organism evidence="5 6">
    <name type="scientific">Parahaliea mediterranea</name>
    <dbReference type="NCBI Taxonomy" id="651086"/>
    <lineage>
        <taxon>Bacteria</taxon>
        <taxon>Pseudomonadati</taxon>
        <taxon>Pseudomonadota</taxon>
        <taxon>Gammaproteobacteria</taxon>
        <taxon>Cellvibrionales</taxon>
        <taxon>Halieaceae</taxon>
        <taxon>Parahaliea</taxon>
    </lineage>
</organism>
<keyword evidence="2" id="KW-0238">DNA-binding</keyword>
<dbReference type="AlphaFoldDB" id="A0A939DE64"/>
<name>A0A939DE64_9GAMM</name>
<dbReference type="InterPro" id="IPR047264">
    <property type="entry name" value="Cupin_HpaA-like_N"/>
</dbReference>
<proteinExistence type="predicted"/>
<dbReference type="GO" id="GO:0043565">
    <property type="term" value="F:sequence-specific DNA binding"/>
    <property type="evidence" value="ECO:0007669"/>
    <property type="project" value="InterPro"/>
</dbReference>
<dbReference type="SMART" id="SM00342">
    <property type="entry name" value="HTH_ARAC"/>
    <property type="match status" value="1"/>
</dbReference>
<dbReference type="Proteomes" id="UP000664303">
    <property type="component" value="Unassembled WGS sequence"/>
</dbReference>
<evidence type="ECO:0000313" key="5">
    <source>
        <dbReference type="EMBL" id="MBN7796459.1"/>
    </source>
</evidence>
<reference evidence="5" key="1">
    <citation type="submission" date="2021-02" db="EMBL/GenBank/DDBJ databases">
        <title>PHA producing bacteria isolated from coastal sediment in Guangdong, Shenzhen.</title>
        <authorList>
            <person name="Zheng W."/>
            <person name="Yu S."/>
            <person name="Huang Y."/>
        </authorList>
    </citation>
    <scope>NUCLEOTIDE SEQUENCE</scope>
    <source>
        <strain evidence="5">TN14-10</strain>
    </source>
</reference>
<dbReference type="RefSeq" id="WP_206559908.1">
    <property type="nucleotide sequence ID" value="NZ_JAFKCZ010000005.1"/>
</dbReference>
<dbReference type="EMBL" id="JAFKCZ010000005">
    <property type="protein sequence ID" value="MBN7796459.1"/>
    <property type="molecule type" value="Genomic_DNA"/>
</dbReference>
<keyword evidence="1" id="KW-0805">Transcription regulation</keyword>
<comment type="caution">
    <text evidence="5">The sequence shown here is derived from an EMBL/GenBank/DDBJ whole genome shotgun (WGS) entry which is preliminary data.</text>
</comment>
<dbReference type="InterPro" id="IPR018060">
    <property type="entry name" value="HTH_AraC"/>
</dbReference>
<dbReference type="Pfam" id="PF12833">
    <property type="entry name" value="HTH_18"/>
    <property type="match status" value="1"/>
</dbReference>
<dbReference type="GO" id="GO:0003700">
    <property type="term" value="F:DNA-binding transcription factor activity"/>
    <property type="evidence" value="ECO:0007669"/>
    <property type="project" value="InterPro"/>
</dbReference>
<dbReference type="PANTHER" id="PTHR43280:SF32">
    <property type="entry name" value="TRANSCRIPTIONAL REGULATORY PROTEIN"/>
    <property type="match status" value="1"/>
</dbReference>
<dbReference type="SUPFAM" id="SSF46689">
    <property type="entry name" value="Homeodomain-like"/>
    <property type="match status" value="2"/>
</dbReference>
<dbReference type="CDD" id="cd06999">
    <property type="entry name" value="cupin_HpaA-like_N"/>
    <property type="match status" value="1"/>
</dbReference>